<evidence type="ECO:0000313" key="1">
    <source>
        <dbReference type="EMBL" id="SBV37414.1"/>
    </source>
</evidence>
<sequence length="61" mass="6850">MAGDCPLPARRCAIPEHRTRGTSGGDVLDELWIKSGISRHWGLVHAYPHPYTRFFNGVSMQ</sequence>
<protein>
    <submittedName>
        <fullName evidence="1">Uncharacterized protein</fullName>
    </submittedName>
</protein>
<proteinExistence type="predicted"/>
<name>A0A1Y5QB90_9GAMM</name>
<dbReference type="AlphaFoldDB" id="A0A1Y5QB90"/>
<gene>
    <name evidence="1" type="ORF">STPYR_12344</name>
</gene>
<reference evidence="1" key="1">
    <citation type="submission" date="2016-03" db="EMBL/GenBank/DDBJ databases">
        <authorList>
            <person name="Ploux O."/>
        </authorList>
    </citation>
    <scope>NUCLEOTIDE SEQUENCE</scope>
    <source>
        <strain evidence="1">UC10</strain>
    </source>
</reference>
<dbReference type="EMBL" id="FLTS01000001">
    <property type="protein sequence ID" value="SBV37414.1"/>
    <property type="molecule type" value="Genomic_DNA"/>
</dbReference>
<organism evidence="1">
    <name type="scientific">uncultured Stenotrophomonas sp</name>
    <dbReference type="NCBI Taxonomy" id="165438"/>
    <lineage>
        <taxon>Bacteria</taxon>
        <taxon>Pseudomonadati</taxon>
        <taxon>Pseudomonadota</taxon>
        <taxon>Gammaproteobacteria</taxon>
        <taxon>Lysobacterales</taxon>
        <taxon>Lysobacteraceae</taxon>
        <taxon>Stenotrophomonas</taxon>
        <taxon>environmental samples</taxon>
    </lineage>
</organism>
<accession>A0A1Y5QB90</accession>